<dbReference type="InterPro" id="IPR013332">
    <property type="entry name" value="KPR_N"/>
</dbReference>
<evidence type="ECO:0000256" key="5">
    <source>
        <dbReference type="ARBA" id="ARBA00019465"/>
    </source>
</evidence>
<dbReference type="GO" id="GO:0005737">
    <property type="term" value="C:cytoplasm"/>
    <property type="evidence" value="ECO:0007669"/>
    <property type="project" value="TreeGrafter"/>
</dbReference>
<comment type="similarity">
    <text evidence="3 11">Belongs to the ketopantoate reductase family.</text>
</comment>
<evidence type="ECO:0000256" key="8">
    <source>
        <dbReference type="ARBA" id="ARBA00023002"/>
    </source>
</evidence>
<dbReference type="GO" id="GO:0050661">
    <property type="term" value="F:NADP binding"/>
    <property type="evidence" value="ECO:0007669"/>
    <property type="project" value="TreeGrafter"/>
</dbReference>
<accession>A0A9X3Z3C7</accession>
<sequence>MQSEAITFHPVVIGGGSVGLLYAARFLLNGQSVELVTRSREQAALLGERGLSLYTLDGRRETVAVNASPIEDGLPAGDLYLLAVKQTAIAELLPLLRQLPRSARVLALQNGMGHHERLAEALAPEQRFYAINTEGARRLSPTDVEHTGTGLLRVGPWTAEPVRDPLIAAFVAWANRCGIRAEYVDAVEPYAWRKLLANALINPLTALFEIPNGMLLDSPHTLRLMRELFDEAAAVANRCGQKIDEADWQEIVSICRNTSRNLSSMLQDIRRHNRTEVDAINGYLVEKGKRTGTPVPLHETLLRAVLLKSGMETAKGEAAHDRSG</sequence>
<comment type="function">
    <text evidence="1 11">Catalyzes the NADPH-dependent reduction of ketopantoate into pantoic acid.</text>
</comment>
<comment type="caution">
    <text evidence="14">The sequence shown here is derived from an EMBL/GenBank/DDBJ whole genome shotgun (WGS) entry which is preliminary data.</text>
</comment>
<dbReference type="Gene3D" id="3.40.50.720">
    <property type="entry name" value="NAD(P)-binding Rossmann-like Domain"/>
    <property type="match status" value="1"/>
</dbReference>
<dbReference type="SUPFAM" id="SSF51735">
    <property type="entry name" value="NAD(P)-binding Rossmann-fold domains"/>
    <property type="match status" value="1"/>
</dbReference>
<protein>
    <recommendedName>
        <fullName evidence="5 11">2-dehydropantoate 2-reductase</fullName>
        <ecNumber evidence="4 11">1.1.1.169</ecNumber>
    </recommendedName>
    <alternativeName>
        <fullName evidence="9 11">Ketopantoate reductase</fullName>
    </alternativeName>
</protein>
<dbReference type="InterPro" id="IPR003710">
    <property type="entry name" value="ApbA"/>
</dbReference>
<dbReference type="Pfam" id="PF02558">
    <property type="entry name" value="ApbA"/>
    <property type="match status" value="1"/>
</dbReference>
<evidence type="ECO:0000259" key="12">
    <source>
        <dbReference type="Pfam" id="PF02558"/>
    </source>
</evidence>
<evidence type="ECO:0000256" key="4">
    <source>
        <dbReference type="ARBA" id="ARBA00013014"/>
    </source>
</evidence>
<dbReference type="FunFam" id="1.10.1040.10:FF:000017">
    <property type="entry name" value="2-dehydropantoate 2-reductase"/>
    <property type="match status" value="1"/>
</dbReference>
<dbReference type="Pfam" id="PF08546">
    <property type="entry name" value="ApbA_C"/>
    <property type="match status" value="1"/>
</dbReference>
<dbReference type="PANTHER" id="PTHR43765:SF2">
    <property type="entry name" value="2-DEHYDROPANTOATE 2-REDUCTASE"/>
    <property type="match status" value="1"/>
</dbReference>
<evidence type="ECO:0000259" key="13">
    <source>
        <dbReference type="Pfam" id="PF08546"/>
    </source>
</evidence>
<feature type="domain" description="Ketopantoate reductase C-terminal" evidence="13">
    <location>
        <begin position="188"/>
        <end position="305"/>
    </location>
</feature>
<keyword evidence="15" id="KW-1185">Reference proteome</keyword>
<evidence type="ECO:0000313" key="15">
    <source>
        <dbReference type="Proteomes" id="UP001151071"/>
    </source>
</evidence>
<comment type="pathway">
    <text evidence="2 11">Cofactor biosynthesis; (R)-pantothenate biosynthesis; (R)-pantoate from 3-methyl-2-oxobutanoate: step 2/2.</text>
</comment>
<keyword evidence="6 11" id="KW-0566">Pantothenate biosynthesis</keyword>
<keyword evidence="7 11" id="KW-0521">NADP</keyword>
<proteinExistence type="inferred from homology"/>
<name>A0A9X3Z3C7_9BACL</name>
<evidence type="ECO:0000313" key="14">
    <source>
        <dbReference type="EMBL" id="MDA5108751.1"/>
    </source>
</evidence>
<organism evidence="14 15">
    <name type="scientific">Brevibacillus thermoruber</name>
    <dbReference type="NCBI Taxonomy" id="33942"/>
    <lineage>
        <taxon>Bacteria</taxon>
        <taxon>Bacillati</taxon>
        <taxon>Bacillota</taxon>
        <taxon>Bacilli</taxon>
        <taxon>Bacillales</taxon>
        <taxon>Paenibacillaceae</taxon>
        <taxon>Brevibacillus</taxon>
    </lineage>
</organism>
<reference evidence="14" key="1">
    <citation type="submission" date="2022-12" db="EMBL/GenBank/DDBJ databases">
        <title>Draft genome sequence of the thermophilic strain Brevibacillus thermoruber HT42, isolated from Los Humeros, Puebla, Mexico, with biotechnological potential.</title>
        <authorList>
            <person name="Lara Sanchez J."/>
            <person name="Solis Palacios R."/>
            <person name="Bustos Baena A.S."/>
            <person name="Ruz Baez A.E."/>
            <person name="Espinosa Luna G."/>
            <person name="Oliart Ros R.M."/>
        </authorList>
    </citation>
    <scope>NUCLEOTIDE SEQUENCE</scope>
    <source>
        <strain evidence="14">HT42</strain>
    </source>
</reference>
<dbReference type="RefSeq" id="WP_271140080.1">
    <property type="nucleotide sequence ID" value="NZ_JAPYYP010000010.1"/>
</dbReference>
<comment type="catalytic activity">
    <reaction evidence="10 11">
        <text>(R)-pantoate + NADP(+) = 2-dehydropantoate + NADPH + H(+)</text>
        <dbReference type="Rhea" id="RHEA:16233"/>
        <dbReference type="ChEBI" id="CHEBI:11561"/>
        <dbReference type="ChEBI" id="CHEBI:15378"/>
        <dbReference type="ChEBI" id="CHEBI:15980"/>
        <dbReference type="ChEBI" id="CHEBI:57783"/>
        <dbReference type="ChEBI" id="CHEBI:58349"/>
        <dbReference type="EC" id="1.1.1.169"/>
    </reaction>
</comment>
<dbReference type="EC" id="1.1.1.169" evidence="4 11"/>
<dbReference type="InterPro" id="IPR013752">
    <property type="entry name" value="KPA_reductase"/>
</dbReference>
<dbReference type="InterPro" id="IPR036291">
    <property type="entry name" value="NAD(P)-bd_dom_sf"/>
</dbReference>
<dbReference type="AlphaFoldDB" id="A0A9X3Z3C7"/>
<dbReference type="EMBL" id="JAPYYP010000010">
    <property type="protein sequence ID" value="MDA5108751.1"/>
    <property type="molecule type" value="Genomic_DNA"/>
</dbReference>
<feature type="domain" description="Ketopantoate reductase N-terminal" evidence="12">
    <location>
        <begin position="11"/>
        <end position="157"/>
    </location>
</feature>
<dbReference type="InterPro" id="IPR008927">
    <property type="entry name" value="6-PGluconate_DH-like_C_sf"/>
</dbReference>
<dbReference type="Gene3D" id="1.10.1040.10">
    <property type="entry name" value="N-(1-d-carboxylethyl)-l-norvaline Dehydrogenase, domain 2"/>
    <property type="match status" value="1"/>
</dbReference>
<keyword evidence="8 11" id="KW-0560">Oxidoreductase</keyword>
<evidence type="ECO:0000256" key="11">
    <source>
        <dbReference type="RuleBase" id="RU362068"/>
    </source>
</evidence>
<evidence type="ECO:0000256" key="6">
    <source>
        <dbReference type="ARBA" id="ARBA00022655"/>
    </source>
</evidence>
<gene>
    <name evidence="14" type="ORF">O3V59_10290</name>
</gene>
<evidence type="ECO:0000256" key="3">
    <source>
        <dbReference type="ARBA" id="ARBA00007870"/>
    </source>
</evidence>
<dbReference type="InterPro" id="IPR050838">
    <property type="entry name" value="Ketopantoate_reductase"/>
</dbReference>
<evidence type="ECO:0000256" key="2">
    <source>
        <dbReference type="ARBA" id="ARBA00004994"/>
    </source>
</evidence>
<dbReference type="PANTHER" id="PTHR43765">
    <property type="entry name" value="2-DEHYDROPANTOATE 2-REDUCTASE-RELATED"/>
    <property type="match status" value="1"/>
</dbReference>
<evidence type="ECO:0000256" key="7">
    <source>
        <dbReference type="ARBA" id="ARBA00022857"/>
    </source>
</evidence>
<dbReference type="SUPFAM" id="SSF48179">
    <property type="entry name" value="6-phosphogluconate dehydrogenase C-terminal domain-like"/>
    <property type="match status" value="1"/>
</dbReference>
<dbReference type="GO" id="GO:0008677">
    <property type="term" value="F:2-dehydropantoate 2-reductase activity"/>
    <property type="evidence" value="ECO:0007669"/>
    <property type="project" value="UniProtKB-EC"/>
</dbReference>
<dbReference type="NCBIfam" id="TIGR00745">
    <property type="entry name" value="apbA_panE"/>
    <property type="match status" value="1"/>
</dbReference>
<evidence type="ECO:0000256" key="1">
    <source>
        <dbReference type="ARBA" id="ARBA00002919"/>
    </source>
</evidence>
<evidence type="ECO:0000256" key="9">
    <source>
        <dbReference type="ARBA" id="ARBA00032024"/>
    </source>
</evidence>
<dbReference type="GO" id="GO:0015940">
    <property type="term" value="P:pantothenate biosynthetic process"/>
    <property type="evidence" value="ECO:0007669"/>
    <property type="project" value="UniProtKB-KW"/>
</dbReference>
<dbReference type="Proteomes" id="UP001151071">
    <property type="component" value="Unassembled WGS sequence"/>
</dbReference>
<evidence type="ECO:0000256" key="10">
    <source>
        <dbReference type="ARBA" id="ARBA00048793"/>
    </source>
</evidence>
<dbReference type="InterPro" id="IPR013328">
    <property type="entry name" value="6PGD_dom2"/>
</dbReference>